<dbReference type="Gene3D" id="1.20.272.10">
    <property type="match status" value="1"/>
</dbReference>
<proteinExistence type="inferred from homology"/>
<evidence type="ECO:0000256" key="2">
    <source>
        <dbReference type="ARBA" id="ARBA00005378"/>
    </source>
</evidence>
<evidence type="ECO:0000256" key="1">
    <source>
        <dbReference type="ARBA" id="ARBA00004123"/>
    </source>
</evidence>
<dbReference type="InterPro" id="IPR047854">
    <property type="entry name" value="RFC_lid"/>
</dbReference>
<evidence type="ECO:0000256" key="6">
    <source>
        <dbReference type="ARBA" id="ARBA00023242"/>
    </source>
</evidence>
<dbReference type="InterPro" id="IPR050238">
    <property type="entry name" value="DNA_Rep/Repair_Clamp_Loader"/>
</dbReference>
<feature type="region of interest" description="Disordered" evidence="8">
    <location>
        <begin position="1"/>
        <end position="32"/>
    </location>
</feature>
<dbReference type="Pfam" id="PF00004">
    <property type="entry name" value="AAA"/>
    <property type="match status" value="1"/>
</dbReference>
<dbReference type="GO" id="GO:0031389">
    <property type="term" value="C:Rad17 RFC-like complex"/>
    <property type="evidence" value="ECO:0007669"/>
    <property type="project" value="TreeGrafter"/>
</dbReference>
<dbReference type="GeneID" id="64634920"/>
<dbReference type="FunFam" id="3.40.50.300:FF:000129">
    <property type="entry name" value="Replication factor C subunit 5"/>
    <property type="match status" value="1"/>
</dbReference>
<dbReference type="PANTHER" id="PTHR11669">
    <property type="entry name" value="REPLICATION FACTOR C / DNA POLYMERASE III GAMMA-TAU SUBUNIT"/>
    <property type="match status" value="1"/>
</dbReference>
<keyword evidence="3" id="KW-0235">DNA replication</keyword>
<name>A0A9P7E1T9_9AGAM</name>
<dbReference type="Proteomes" id="UP000807769">
    <property type="component" value="Unassembled WGS sequence"/>
</dbReference>
<dbReference type="GO" id="GO:0003689">
    <property type="term" value="F:DNA clamp loader activity"/>
    <property type="evidence" value="ECO:0007669"/>
    <property type="project" value="TreeGrafter"/>
</dbReference>
<dbReference type="Gene3D" id="1.10.8.60">
    <property type="match status" value="1"/>
</dbReference>
<accession>A0A9P7E1T9</accession>
<dbReference type="GO" id="GO:0031391">
    <property type="term" value="C:Elg1 RFC-like complex"/>
    <property type="evidence" value="ECO:0007669"/>
    <property type="project" value="TreeGrafter"/>
</dbReference>
<dbReference type="GO" id="GO:0003677">
    <property type="term" value="F:DNA binding"/>
    <property type="evidence" value="ECO:0007669"/>
    <property type="project" value="InterPro"/>
</dbReference>
<evidence type="ECO:0000256" key="3">
    <source>
        <dbReference type="ARBA" id="ARBA00022705"/>
    </source>
</evidence>
<dbReference type="GO" id="GO:0005524">
    <property type="term" value="F:ATP binding"/>
    <property type="evidence" value="ECO:0007669"/>
    <property type="project" value="UniProtKB-KW"/>
</dbReference>
<dbReference type="InterPro" id="IPR003593">
    <property type="entry name" value="AAA+_ATPase"/>
</dbReference>
<dbReference type="RefSeq" id="XP_041188822.1">
    <property type="nucleotide sequence ID" value="XM_041340904.1"/>
</dbReference>
<dbReference type="GO" id="GO:0031390">
    <property type="term" value="C:Ctf18 RFC-like complex"/>
    <property type="evidence" value="ECO:0007669"/>
    <property type="project" value="TreeGrafter"/>
</dbReference>
<evidence type="ECO:0000256" key="4">
    <source>
        <dbReference type="ARBA" id="ARBA00022741"/>
    </source>
</evidence>
<dbReference type="GO" id="GO:0006281">
    <property type="term" value="P:DNA repair"/>
    <property type="evidence" value="ECO:0007669"/>
    <property type="project" value="TreeGrafter"/>
</dbReference>
<dbReference type="EMBL" id="JABBWG010000037">
    <property type="protein sequence ID" value="KAG1808729.1"/>
    <property type="molecule type" value="Genomic_DNA"/>
</dbReference>
<sequence length="370" mass="41419">MTRTSDGQMDVDSTSSLDKGKGKAKAAERYEPREDDNLPWVEKYRPVTLDDVVSHKDITTTIVKFIDKNRLPHLLFYGPPGTGKTSTILAVARRIYGAEYKKQILEVEPPGSVQSNANLVQLNASDDRGIDVVREQIKQFAETRTLFSKGFKLIILDEADMMTQQAQAALRRVIEQYTKNVRFCIICNYVNKIAPAIQSRCTRFRFSPLPIAEVEKRVNGVVEAEKVNLTQDGKKALLKLSKGDMRRALNVLQACHAAYSSIGETEIYNCTGNPHPSDIETIVNSMLSDEFTTSYQMISAMKTERGLALQDLISGTYEYVEMIEFKPQARVYLLDFLATTEHRLSTGGSEKMQLSALLGAFKNAVELSAK</sequence>
<dbReference type="CDD" id="cd18140">
    <property type="entry name" value="HLD_clamp_RFC"/>
    <property type="match status" value="1"/>
</dbReference>
<gene>
    <name evidence="10" type="ORF">BJ212DRAFT_1484968</name>
</gene>
<evidence type="ECO:0000313" key="11">
    <source>
        <dbReference type="Proteomes" id="UP000807769"/>
    </source>
</evidence>
<feature type="compositionally biased region" description="Polar residues" evidence="8">
    <location>
        <begin position="1"/>
        <end position="17"/>
    </location>
</feature>
<evidence type="ECO:0000256" key="5">
    <source>
        <dbReference type="ARBA" id="ARBA00022840"/>
    </source>
</evidence>
<keyword evidence="4" id="KW-0547">Nucleotide-binding</keyword>
<protein>
    <recommendedName>
        <fullName evidence="7">Replication factor C subunit 3</fullName>
    </recommendedName>
</protein>
<keyword evidence="11" id="KW-1185">Reference proteome</keyword>
<dbReference type="InterPro" id="IPR003959">
    <property type="entry name" value="ATPase_AAA_core"/>
</dbReference>
<dbReference type="GO" id="GO:0016887">
    <property type="term" value="F:ATP hydrolysis activity"/>
    <property type="evidence" value="ECO:0007669"/>
    <property type="project" value="InterPro"/>
</dbReference>
<dbReference type="SUPFAM" id="SSF48019">
    <property type="entry name" value="post-AAA+ oligomerization domain-like"/>
    <property type="match status" value="1"/>
</dbReference>
<dbReference type="FunFam" id="1.20.272.10:FF:000004">
    <property type="entry name" value="Replication factor C subunit 5"/>
    <property type="match status" value="1"/>
</dbReference>
<comment type="similarity">
    <text evidence="2">Belongs to the activator 1 small subunits family.</text>
</comment>
<comment type="caution">
    <text evidence="10">The sequence shown here is derived from an EMBL/GenBank/DDBJ whole genome shotgun (WGS) entry which is preliminary data.</text>
</comment>
<evidence type="ECO:0000256" key="7">
    <source>
        <dbReference type="ARBA" id="ARBA00070184"/>
    </source>
</evidence>
<keyword evidence="6" id="KW-0539">Nucleus</keyword>
<dbReference type="AlphaFoldDB" id="A0A9P7E1T9"/>
<keyword evidence="10" id="KW-0378">Hydrolase</keyword>
<dbReference type="GO" id="GO:0006271">
    <property type="term" value="P:DNA strand elongation involved in DNA replication"/>
    <property type="evidence" value="ECO:0007669"/>
    <property type="project" value="UniProtKB-ARBA"/>
</dbReference>
<dbReference type="SUPFAM" id="SSF52540">
    <property type="entry name" value="P-loop containing nucleoside triphosphate hydrolases"/>
    <property type="match status" value="1"/>
</dbReference>
<keyword evidence="5" id="KW-0067">ATP-binding</keyword>
<dbReference type="Gene3D" id="3.40.50.300">
    <property type="entry name" value="P-loop containing nucleotide triphosphate hydrolases"/>
    <property type="match status" value="1"/>
</dbReference>
<dbReference type="InterPro" id="IPR008921">
    <property type="entry name" value="DNA_pol3_clamp-load_cplx_C"/>
</dbReference>
<dbReference type="Pfam" id="PF08542">
    <property type="entry name" value="Rep_fac_C"/>
    <property type="match status" value="1"/>
</dbReference>
<dbReference type="FunFam" id="1.10.8.60:FF:000028">
    <property type="entry name" value="Replication factor C subunit 5"/>
    <property type="match status" value="1"/>
</dbReference>
<dbReference type="InterPro" id="IPR013748">
    <property type="entry name" value="Rep_factorC_C"/>
</dbReference>
<reference evidence="10" key="1">
    <citation type="journal article" date="2020" name="New Phytol.">
        <title>Comparative genomics reveals dynamic genome evolution in host specialist ectomycorrhizal fungi.</title>
        <authorList>
            <person name="Lofgren L.A."/>
            <person name="Nguyen N.H."/>
            <person name="Vilgalys R."/>
            <person name="Ruytinx J."/>
            <person name="Liao H.L."/>
            <person name="Branco S."/>
            <person name="Kuo A."/>
            <person name="LaButti K."/>
            <person name="Lipzen A."/>
            <person name="Andreopoulos W."/>
            <person name="Pangilinan J."/>
            <person name="Riley R."/>
            <person name="Hundley H."/>
            <person name="Na H."/>
            <person name="Barry K."/>
            <person name="Grigoriev I.V."/>
            <person name="Stajich J.E."/>
            <person name="Kennedy P.G."/>
        </authorList>
    </citation>
    <scope>NUCLEOTIDE SEQUENCE</scope>
    <source>
        <strain evidence="10">MN1</strain>
    </source>
</reference>
<dbReference type="InterPro" id="IPR027417">
    <property type="entry name" value="P-loop_NTPase"/>
</dbReference>
<comment type="subcellular location">
    <subcellularLocation>
        <location evidence="1">Nucleus</location>
    </subcellularLocation>
</comment>
<evidence type="ECO:0000313" key="10">
    <source>
        <dbReference type="EMBL" id="KAG1808729.1"/>
    </source>
</evidence>
<feature type="compositionally biased region" description="Basic and acidic residues" evidence="8">
    <location>
        <begin position="18"/>
        <end position="32"/>
    </location>
</feature>
<evidence type="ECO:0000259" key="9">
    <source>
        <dbReference type="SMART" id="SM00382"/>
    </source>
</evidence>
<evidence type="ECO:0000256" key="8">
    <source>
        <dbReference type="SAM" id="MobiDB-lite"/>
    </source>
</evidence>
<dbReference type="CDD" id="cd00009">
    <property type="entry name" value="AAA"/>
    <property type="match status" value="1"/>
</dbReference>
<feature type="domain" description="AAA+ ATPase" evidence="9">
    <location>
        <begin position="70"/>
        <end position="212"/>
    </location>
</feature>
<dbReference type="PANTHER" id="PTHR11669:SF9">
    <property type="entry name" value="REPLICATION FACTOR C SUBUNIT 5"/>
    <property type="match status" value="1"/>
</dbReference>
<dbReference type="GO" id="GO:0005663">
    <property type="term" value="C:DNA replication factor C complex"/>
    <property type="evidence" value="ECO:0007669"/>
    <property type="project" value="TreeGrafter"/>
</dbReference>
<organism evidence="10 11">
    <name type="scientific">Suillus subaureus</name>
    <dbReference type="NCBI Taxonomy" id="48587"/>
    <lineage>
        <taxon>Eukaryota</taxon>
        <taxon>Fungi</taxon>
        <taxon>Dikarya</taxon>
        <taxon>Basidiomycota</taxon>
        <taxon>Agaricomycotina</taxon>
        <taxon>Agaricomycetes</taxon>
        <taxon>Agaricomycetidae</taxon>
        <taxon>Boletales</taxon>
        <taxon>Suillineae</taxon>
        <taxon>Suillaceae</taxon>
        <taxon>Suillus</taxon>
    </lineage>
</organism>
<dbReference type="NCBIfam" id="NF001679">
    <property type="entry name" value="PRK00440.1"/>
    <property type="match status" value="1"/>
</dbReference>
<dbReference type="OrthoDB" id="4199794at2759"/>
<dbReference type="SMART" id="SM00382">
    <property type="entry name" value="AAA"/>
    <property type="match status" value="1"/>
</dbReference>